<dbReference type="EMBL" id="BMOL01000005">
    <property type="protein sequence ID" value="GGL77855.1"/>
    <property type="molecule type" value="Genomic_DNA"/>
</dbReference>
<accession>A0ABQ2G6C0</accession>
<organism evidence="1 2">
    <name type="scientific">Deinococcus aerolatus</name>
    <dbReference type="NCBI Taxonomy" id="522487"/>
    <lineage>
        <taxon>Bacteria</taxon>
        <taxon>Thermotogati</taxon>
        <taxon>Deinococcota</taxon>
        <taxon>Deinococci</taxon>
        <taxon>Deinococcales</taxon>
        <taxon>Deinococcaceae</taxon>
        <taxon>Deinococcus</taxon>
    </lineage>
</organism>
<gene>
    <name evidence="1" type="ORF">GCM10010840_14670</name>
</gene>
<evidence type="ECO:0000313" key="2">
    <source>
        <dbReference type="Proteomes" id="UP000639973"/>
    </source>
</evidence>
<keyword evidence="2" id="KW-1185">Reference proteome</keyword>
<comment type="caution">
    <text evidence="1">The sequence shown here is derived from an EMBL/GenBank/DDBJ whole genome shotgun (WGS) entry which is preliminary data.</text>
</comment>
<reference evidence="2" key="1">
    <citation type="journal article" date="2019" name="Int. J. Syst. Evol. Microbiol.">
        <title>The Global Catalogue of Microorganisms (GCM) 10K type strain sequencing project: providing services to taxonomists for standard genome sequencing and annotation.</title>
        <authorList>
            <consortium name="The Broad Institute Genomics Platform"/>
            <consortium name="The Broad Institute Genome Sequencing Center for Infectious Disease"/>
            <person name="Wu L."/>
            <person name="Ma J."/>
        </authorList>
    </citation>
    <scope>NUCLEOTIDE SEQUENCE [LARGE SCALE GENOMIC DNA]</scope>
    <source>
        <strain evidence="2">JCM 15442</strain>
    </source>
</reference>
<sequence>MAFFTVVGSQDPQVRPGGEQGPALDLLDALLASGEAVSEVLLAWTPGAQNAAWPGGYDAQRTALEQAVRDRVPGVRVSAVPVQVTPNVASEVLPVFARALGRFRHAGQARVNVSSGTPQMLEAMKVLRGSGWFGAGDVRLYQVDRPTYRAPDRPHWREATLPFLEEVLRLEGAFGALRRFDFAGARTAFAALAAGPLELPGRQAVAGVLEAVADALWWMDARDAAAAGEALSALGMQVPPLHALKSFIQQAGHAPAEVLIWLTWGRYNRAAAQERTADALVWAVALHELLVVKLAEQAGLPDTERPLTAGDLGAGLFDRLKADLAPELLNAQGRLRFLSLRDKLAVLRAPTLGLENVDVFDAGDRRTAPNPPLAQVREWRNLTLHQGRVPGEVDRAAVDGVVRQLLGAYPWKQPWARAWAAHPDACPVSAAGLAQLADDLHGWVA</sequence>
<evidence type="ECO:0000313" key="1">
    <source>
        <dbReference type="EMBL" id="GGL77855.1"/>
    </source>
</evidence>
<dbReference type="Proteomes" id="UP000639973">
    <property type="component" value="Unassembled WGS sequence"/>
</dbReference>
<name>A0ABQ2G6C0_9DEIO</name>
<proteinExistence type="predicted"/>
<protein>
    <submittedName>
        <fullName evidence="1">Uncharacterized protein</fullName>
    </submittedName>
</protein>